<dbReference type="Pfam" id="PF00251">
    <property type="entry name" value="Glyco_hydro_32N"/>
    <property type="match status" value="1"/>
</dbReference>
<dbReference type="Gene3D" id="2.115.10.20">
    <property type="entry name" value="Glycosyl hydrolase domain, family 43"/>
    <property type="match status" value="1"/>
</dbReference>
<dbReference type="InterPro" id="IPR013148">
    <property type="entry name" value="Glyco_hydro_32_N"/>
</dbReference>
<comment type="pathway">
    <text evidence="1 9">Glycan biosynthesis; sucrose metabolism.</text>
</comment>
<dbReference type="CDD" id="cd08996">
    <property type="entry name" value="GH32_FFase"/>
    <property type="match status" value="1"/>
</dbReference>
<evidence type="ECO:0000256" key="5">
    <source>
        <dbReference type="ARBA" id="ARBA00022801"/>
    </source>
</evidence>
<reference evidence="13" key="1">
    <citation type="submission" date="2016-10" db="EMBL/GenBank/DDBJ databases">
        <authorList>
            <person name="Varghese N."/>
        </authorList>
    </citation>
    <scope>NUCLEOTIDE SEQUENCE [LARGE SCALE GENOMIC DNA]</scope>
    <source>
        <strain evidence="13">ACV-9</strain>
    </source>
</reference>
<evidence type="ECO:0000256" key="9">
    <source>
        <dbReference type="RuleBase" id="RU365015"/>
    </source>
</evidence>
<organism evidence="12 13">
    <name type="scientific">Pseudobutyrivibrio ruminis</name>
    <dbReference type="NCBI Taxonomy" id="46206"/>
    <lineage>
        <taxon>Bacteria</taxon>
        <taxon>Bacillati</taxon>
        <taxon>Bacillota</taxon>
        <taxon>Clostridia</taxon>
        <taxon>Lachnospirales</taxon>
        <taxon>Lachnospiraceae</taxon>
        <taxon>Pseudobutyrivibrio</taxon>
    </lineage>
</organism>
<dbReference type="GO" id="GO:0005985">
    <property type="term" value="P:sucrose metabolic process"/>
    <property type="evidence" value="ECO:0007669"/>
    <property type="project" value="UniProtKB-UniPathway"/>
</dbReference>
<dbReference type="InterPro" id="IPR013189">
    <property type="entry name" value="Glyco_hydro_32_C"/>
</dbReference>
<keyword evidence="6 8" id="KW-0326">Glycosidase</keyword>
<dbReference type="InterPro" id="IPR006232">
    <property type="entry name" value="Suc6P_hydrolase"/>
</dbReference>
<dbReference type="EC" id="3.2.1.26" evidence="3 8"/>
<evidence type="ECO:0000256" key="7">
    <source>
        <dbReference type="ARBA" id="ARBA00033367"/>
    </source>
</evidence>
<gene>
    <name evidence="12" type="ORF">SAMN02910377_01180</name>
</gene>
<dbReference type="GO" id="GO:0004564">
    <property type="term" value="F:beta-fructofuranosidase activity"/>
    <property type="evidence" value="ECO:0007669"/>
    <property type="project" value="UniProtKB-EC"/>
</dbReference>
<name>A0A1H7I332_9FIRM</name>
<evidence type="ECO:0000259" key="11">
    <source>
        <dbReference type="Pfam" id="PF08244"/>
    </source>
</evidence>
<comment type="similarity">
    <text evidence="2 8">Belongs to the glycosyl hydrolase 32 family.</text>
</comment>
<comment type="catalytic activity">
    <reaction evidence="8">
        <text>Hydrolysis of terminal non-reducing beta-D-fructofuranoside residues in beta-D-fructofuranosides.</text>
        <dbReference type="EC" id="3.2.1.26"/>
    </reaction>
</comment>
<proteinExistence type="inferred from homology"/>
<dbReference type="GO" id="GO:0005737">
    <property type="term" value="C:cytoplasm"/>
    <property type="evidence" value="ECO:0007669"/>
    <property type="project" value="UniProtKB-SubCell"/>
</dbReference>
<dbReference type="Proteomes" id="UP000182321">
    <property type="component" value="Unassembled WGS sequence"/>
</dbReference>
<evidence type="ECO:0000313" key="13">
    <source>
        <dbReference type="Proteomes" id="UP000182321"/>
    </source>
</evidence>
<dbReference type="InterPro" id="IPR051214">
    <property type="entry name" value="GH32_Enzymes"/>
</dbReference>
<dbReference type="InterPro" id="IPR023296">
    <property type="entry name" value="Glyco_hydro_beta-prop_sf"/>
</dbReference>
<keyword evidence="5 8" id="KW-0378">Hydrolase</keyword>
<dbReference type="PROSITE" id="PS00609">
    <property type="entry name" value="GLYCOSYL_HYDROL_F32"/>
    <property type="match status" value="1"/>
</dbReference>
<evidence type="ECO:0000256" key="4">
    <source>
        <dbReference type="ARBA" id="ARBA00019623"/>
    </source>
</evidence>
<dbReference type="SMART" id="SM00640">
    <property type="entry name" value="Glyco_32"/>
    <property type="match status" value="1"/>
</dbReference>
<dbReference type="NCBIfam" id="TIGR01322">
    <property type="entry name" value="scrB_fam"/>
    <property type="match status" value="1"/>
</dbReference>
<feature type="domain" description="Glycosyl hydrolase family 32 N-terminal" evidence="10">
    <location>
        <begin position="29"/>
        <end position="339"/>
    </location>
</feature>
<dbReference type="UniPathway" id="UPA00238"/>
<dbReference type="SUPFAM" id="SSF75005">
    <property type="entry name" value="Arabinanase/levansucrase/invertase"/>
    <property type="match status" value="1"/>
</dbReference>
<dbReference type="SUPFAM" id="SSF49899">
    <property type="entry name" value="Concanavalin A-like lectins/glucanases"/>
    <property type="match status" value="1"/>
</dbReference>
<dbReference type="InterPro" id="IPR001362">
    <property type="entry name" value="Glyco_hydro_32"/>
</dbReference>
<sequence length="508" mass="58583">MSSQTLREARKYEEVYEKLIPEENRPKFHLSPRVGWMNDPNGLSYYEGKYHLFYQYHPYDAHWGPMHWGHATSTDLLHWEFLPVALAPDEFYDKDGVFSGSAITLEDGRHLLIYTGVMKRTAENGQMKEFQTQCIAVGDGLDYEKYENNPVINSDLIPDGSSKTDFRDPKIWKKEDGSYRCLVANRAPDGSGHLLLFKSADCIHWEFEKIFAKNERRYGLMWECPDFFELEGKGVLLTSPQDMLPEGFEFHNGNGNLCIIGDFDSATDTFTEENVQAVDYGIDFYAMQTILTEDGRRVMIGWMQNWDTTGAHDGSEPWFGQMSLPRELSIRDGRLCQWPIKEVEDMRSNKVEYRNYDITATKNIKDSDSESVAGGVSLEGINGRCLDLELEVKPKDIQAMYDRFVISIAADDKYHTDIVLRPKENIAKIDRKFSGSRRAIVHQRRAHIPWKSETIKLRIVMDRYSMEVFFEDGMYVMTASLPTDVSCDGIYFNTNEDAVINITKYDLN</sequence>
<dbReference type="Pfam" id="PF08244">
    <property type="entry name" value="Glyco_hydro_32C"/>
    <property type="match status" value="1"/>
</dbReference>
<evidence type="ECO:0000256" key="8">
    <source>
        <dbReference type="RuleBase" id="RU362110"/>
    </source>
</evidence>
<evidence type="ECO:0000256" key="3">
    <source>
        <dbReference type="ARBA" id="ARBA00012758"/>
    </source>
</evidence>
<evidence type="ECO:0000256" key="1">
    <source>
        <dbReference type="ARBA" id="ARBA00004914"/>
    </source>
</evidence>
<dbReference type="RefSeq" id="WP_074790212.1">
    <property type="nucleotide sequence ID" value="NZ_FNZX01000006.1"/>
</dbReference>
<accession>A0A1H7I332</accession>
<protein>
    <recommendedName>
        <fullName evidence="4 8">Sucrose-6-phosphate hydrolase</fullName>
        <ecNumber evidence="3 8">3.2.1.26</ecNumber>
    </recommendedName>
    <alternativeName>
        <fullName evidence="7 9">Invertase</fullName>
    </alternativeName>
</protein>
<dbReference type="Gene3D" id="2.60.120.560">
    <property type="entry name" value="Exo-inulinase, domain 1"/>
    <property type="match status" value="1"/>
</dbReference>
<evidence type="ECO:0000259" key="10">
    <source>
        <dbReference type="Pfam" id="PF00251"/>
    </source>
</evidence>
<dbReference type="InterPro" id="IPR018053">
    <property type="entry name" value="Glyco_hydro_32_AS"/>
</dbReference>
<dbReference type="PANTHER" id="PTHR43101:SF1">
    <property type="entry name" value="BETA-FRUCTOSIDASE"/>
    <property type="match status" value="1"/>
</dbReference>
<dbReference type="AlphaFoldDB" id="A0A1H7I332"/>
<dbReference type="PANTHER" id="PTHR43101">
    <property type="entry name" value="BETA-FRUCTOSIDASE"/>
    <property type="match status" value="1"/>
</dbReference>
<dbReference type="InterPro" id="IPR013320">
    <property type="entry name" value="ConA-like_dom_sf"/>
</dbReference>
<dbReference type="EMBL" id="FNZX01000006">
    <property type="protein sequence ID" value="SEK54915.1"/>
    <property type="molecule type" value="Genomic_DNA"/>
</dbReference>
<keyword evidence="9" id="KW-0963">Cytoplasm</keyword>
<comment type="subcellular location">
    <subcellularLocation>
        <location evidence="9">Cytoplasm</location>
    </subcellularLocation>
</comment>
<evidence type="ECO:0000256" key="6">
    <source>
        <dbReference type="ARBA" id="ARBA00023295"/>
    </source>
</evidence>
<keyword evidence="13" id="KW-1185">Reference proteome</keyword>
<evidence type="ECO:0000313" key="12">
    <source>
        <dbReference type="EMBL" id="SEK54915.1"/>
    </source>
</evidence>
<comment type="function">
    <text evidence="9">Enables the bacterium to metabolize sucrose as a sole carbon source.</text>
</comment>
<keyword evidence="9" id="KW-0119">Carbohydrate metabolism</keyword>
<evidence type="ECO:0000256" key="2">
    <source>
        <dbReference type="ARBA" id="ARBA00009902"/>
    </source>
</evidence>
<feature type="domain" description="Glycosyl hydrolase family 32 C-terminal" evidence="11">
    <location>
        <begin position="342"/>
        <end position="497"/>
    </location>
</feature>